<gene>
    <name evidence="1" type="ORF">QE424_003366</name>
</gene>
<dbReference type="AlphaFoldDB" id="A0AAP5EBB1"/>
<organism evidence="1 2">
    <name type="scientific">Stenotrophomonas rhizophila</name>
    <dbReference type="NCBI Taxonomy" id="216778"/>
    <lineage>
        <taxon>Bacteria</taxon>
        <taxon>Pseudomonadati</taxon>
        <taxon>Pseudomonadota</taxon>
        <taxon>Gammaproteobacteria</taxon>
        <taxon>Lysobacterales</taxon>
        <taxon>Lysobacteraceae</taxon>
        <taxon>Stenotrophomonas</taxon>
    </lineage>
</organism>
<evidence type="ECO:0000313" key="2">
    <source>
        <dbReference type="Proteomes" id="UP001226084"/>
    </source>
</evidence>
<comment type="caution">
    <text evidence="1">The sequence shown here is derived from an EMBL/GenBank/DDBJ whole genome shotgun (WGS) entry which is preliminary data.</text>
</comment>
<protein>
    <submittedName>
        <fullName evidence="1">Transcriptional regulator of viral defense system</fullName>
    </submittedName>
</protein>
<dbReference type="Proteomes" id="UP001226084">
    <property type="component" value="Unassembled WGS sequence"/>
</dbReference>
<sequence>MRLGLVSLRRRRLTRPNRMKDRSDEVVRATAELFEVLQDELASSKESSPSTRCLGLGSLRPIIKAAQSRLVAPVFRKHSASRIVQLLTDSGLLTPIPLGGFGPKDPPPLYAVGFNLPALPSVFEVLQAFRPNGVLCYFTALELHGLTTQPAPHYHVATLRQNSENAERSFPQSDKPHSLGTEAFTYEGVHCYVTSREKRNLRGVQRRQLNSQSIATVTTLEQTLLDCLHRPASVGGPSVVFEAWEVGTSKISTDRMWKLLVEIADVRLVRRAGYMLEMNGGDMALLESIREIADLQSSEYAQETLLPGIPYVNTNNKWQLRTA</sequence>
<proteinExistence type="predicted"/>
<accession>A0AAP5EBB1</accession>
<evidence type="ECO:0000313" key="1">
    <source>
        <dbReference type="EMBL" id="MDQ1110207.1"/>
    </source>
</evidence>
<name>A0AAP5EBB1_9GAMM</name>
<dbReference type="EMBL" id="JAUTAS010000001">
    <property type="protein sequence ID" value="MDQ1110207.1"/>
    <property type="molecule type" value="Genomic_DNA"/>
</dbReference>
<reference evidence="1" key="1">
    <citation type="submission" date="2023-07" db="EMBL/GenBank/DDBJ databases">
        <title>Functional and genomic diversity of the sorghum phyllosphere microbiome.</title>
        <authorList>
            <person name="Shade A."/>
        </authorList>
    </citation>
    <scope>NUCLEOTIDE SEQUENCE</scope>
    <source>
        <strain evidence="1">SORGH_AS_0457</strain>
    </source>
</reference>